<keyword evidence="6" id="KW-1185">Reference proteome</keyword>
<dbReference type="NCBIfam" id="NF004063">
    <property type="entry name" value="PRK05576.1-6"/>
    <property type="match status" value="1"/>
</dbReference>
<dbReference type="OrthoDB" id="23546at2157"/>
<feature type="compositionally biased region" description="Basic and acidic residues" evidence="3">
    <location>
        <begin position="295"/>
        <end position="312"/>
    </location>
</feature>
<evidence type="ECO:0000256" key="2">
    <source>
        <dbReference type="ARBA" id="ARBA00022573"/>
    </source>
</evidence>
<evidence type="ECO:0000256" key="3">
    <source>
        <dbReference type="SAM" id="MobiDB-lite"/>
    </source>
</evidence>
<comment type="pathway">
    <text evidence="1">Cofactor biosynthesis; adenosylcobalamin biosynthesis.</text>
</comment>
<dbReference type="RefSeq" id="WP_005557501.1">
    <property type="nucleotide sequence ID" value="NZ_AOIB01000028.1"/>
</dbReference>
<dbReference type="InterPro" id="IPR012382">
    <property type="entry name" value="CobI/CbiL"/>
</dbReference>
<feature type="compositionally biased region" description="Polar residues" evidence="3">
    <location>
        <begin position="257"/>
        <end position="271"/>
    </location>
</feature>
<dbReference type="Pfam" id="PF00590">
    <property type="entry name" value="TP_methylase"/>
    <property type="match status" value="1"/>
</dbReference>
<dbReference type="GO" id="GO:0032259">
    <property type="term" value="P:methylation"/>
    <property type="evidence" value="ECO:0007669"/>
    <property type="project" value="UniProtKB-KW"/>
</dbReference>
<evidence type="ECO:0000313" key="5">
    <source>
        <dbReference type="EMBL" id="ELY56192.1"/>
    </source>
</evidence>
<organism evidence="5 6">
    <name type="scientific">Natronococcus amylolyticus DSM 10524</name>
    <dbReference type="NCBI Taxonomy" id="1227497"/>
    <lineage>
        <taxon>Archaea</taxon>
        <taxon>Methanobacteriati</taxon>
        <taxon>Methanobacteriota</taxon>
        <taxon>Stenosarchaea group</taxon>
        <taxon>Halobacteria</taxon>
        <taxon>Halobacteriales</taxon>
        <taxon>Natrialbaceae</taxon>
        <taxon>Natronococcus</taxon>
    </lineage>
</organism>
<dbReference type="InterPro" id="IPR003043">
    <property type="entry name" value="Uropor_MeTrfase_CS"/>
</dbReference>
<dbReference type="PANTHER" id="PTHR43467:SF2">
    <property type="entry name" value="COBALT-PRECORRIN-2 C(20)-METHYLTRANSFERASE"/>
    <property type="match status" value="1"/>
</dbReference>
<dbReference type="InterPro" id="IPR014777">
    <property type="entry name" value="4pyrrole_Mease_sub1"/>
</dbReference>
<dbReference type="PATRIC" id="fig|1227497.3.peg.2990"/>
<dbReference type="eggNOG" id="arCOG00648">
    <property type="taxonomic scope" value="Archaea"/>
</dbReference>
<name>L9X3K2_9EURY</name>
<dbReference type="PROSITE" id="PS00839">
    <property type="entry name" value="SUMT_1"/>
    <property type="match status" value="1"/>
</dbReference>
<dbReference type="Proteomes" id="UP000011688">
    <property type="component" value="Unassembled WGS sequence"/>
</dbReference>
<dbReference type="Gene3D" id="3.40.1010.10">
    <property type="entry name" value="Cobalt-precorrin-4 Transmethylase, Domain 1"/>
    <property type="match status" value="1"/>
</dbReference>
<dbReference type="PANTHER" id="PTHR43467">
    <property type="entry name" value="COBALT-PRECORRIN-2 C(20)-METHYLTRANSFERASE"/>
    <property type="match status" value="1"/>
</dbReference>
<feature type="region of interest" description="Disordered" evidence="3">
    <location>
        <begin position="225"/>
        <end position="312"/>
    </location>
</feature>
<dbReference type="SUPFAM" id="SSF53790">
    <property type="entry name" value="Tetrapyrrole methylase"/>
    <property type="match status" value="1"/>
</dbReference>
<keyword evidence="5" id="KW-0808">Transferase</keyword>
<dbReference type="GO" id="GO:0030788">
    <property type="term" value="F:precorrin-2 C20-methyltransferase activity"/>
    <property type="evidence" value="ECO:0007669"/>
    <property type="project" value="InterPro"/>
</dbReference>
<dbReference type="AlphaFoldDB" id="L9X3K2"/>
<accession>L9X3K2</accession>
<dbReference type="STRING" id="1227497.C491_14632"/>
<sequence length="312" mass="33272">MTLYGVGLGPGEADLVTVRGKRILEDADVVYSPGRLSRTVALEHVPEERIGDLEFPMTRDEEKLRAAWKEAAAEIAPNAREGDVAFVTLGDPNVYSTFGHLRRTIDAFHPDVDLEIVPGVSAVTAFATALGVEIEAGAGLSLREAASGASPTGPDRMILFKVTDAPATHAGLVEAGYEVTYGRRLFMEQGETLVTDDPAEIDERDYYTLAYAEKADLEIEQATAAFRTDGTDARSSDGGTEPDAEPSGDESIADGGSESTVAGRSSANGPSSGRERGVEFRSLPEDSDVDGTLVDLERAEGCEHGDCSEHWY</sequence>
<feature type="compositionally biased region" description="Acidic residues" evidence="3">
    <location>
        <begin position="240"/>
        <end position="252"/>
    </location>
</feature>
<protein>
    <submittedName>
        <fullName evidence="5">Cobalt-precorrin-2 C(20)-methyltransferase</fullName>
        <ecNumber evidence="5">2.1.1.151</ecNumber>
    </submittedName>
</protein>
<feature type="domain" description="Tetrapyrrole methylase" evidence="4">
    <location>
        <begin position="2"/>
        <end position="137"/>
    </location>
</feature>
<feature type="compositionally biased region" description="Basic and acidic residues" evidence="3">
    <location>
        <begin position="273"/>
        <end position="284"/>
    </location>
</feature>
<keyword evidence="2" id="KW-0169">Cobalamin biosynthesis</keyword>
<dbReference type="InterPro" id="IPR035996">
    <property type="entry name" value="4pyrrol_Methylase_sf"/>
</dbReference>
<gene>
    <name evidence="5" type="ORF">C491_14632</name>
</gene>
<keyword evidence="5" id="KW-0489">Methyltransferase</keyword>
<comment type="caution">
    <text evidence="5">The sequence shown here is derived from an EMBL/GenBank/DDBJ whole genome shotgun (WGS) entry which is preliminary data.</text>
</comment>
<reference evidence="5 6" key="1">
    <citation type="journal article" date="2014" name="PLoS Genet.">
        <title>Phylogenetically driven sequencing of extremely halophilic archaea reveals strategies for static and dynamic osmo-response.</title>
        <authorList>
            <person name="Becker E.A."/>
            <person name="Seitzer P.M."/>
            <person name="Tritt A."/>
            <person name="Larsen D."/>
            <person name="Krusor M."/>
            <person name="Yao A.I."/>
            <person name="Wu D."/>
            <person name="Madern D."/>
            <person name="Eisen J.A."/>
            <person name="Darling A.E."/>
            <person name="Facciotti M.T."/>
        </authorList>
    </citation>
    <scope>NUCLEOTIDE SEQUENCE [LARGE SCALE GENOMIC DNA]</scope>
    <source>
        <strain evidence="5 6">DSM 10524</strain>
    </source>
</reference>
<dbReference type="GO" id="GO:0043781">
    <property type="term" value="F:cobalt-factor II C20-methyltransferase activity"/>
    <property type="evidence" value="ECO:0007669"/>
    <property type="project" value="UniProtKB-EC"/>
</dbReference>
<proteinExistence type="predicted"/>
<dbReference type="GO" id="GO:0009236">
    <property type="term" value="P:cobalamin biosynthetic process"/>
    <property type="evidence" value="ECO:0007669"/>
    <property type="project" value="UniProtKB-KW"/>
</dbReference>
<dbReference type="EC" id="2.1.1.151" evidence="5"/>
<evidence type="ECO:0000259" key="4">
    <source>
        <dbReference type="Pfam" id="PF00590"/>
    </source>
</evidence>
<evidence type="ECO:0000256" key="1">
    <source>
        <dbReference type="ARBA" id="ARBA00004953"/>
    </source>
</evidence>
<dbReference type="EMBL" id="AOIB01000028">
    <property type="protein sequence ID" value="ELY56192.1"/>
    <property type="molecule type" value="Genomic_DNA"/>
</dbReference>
<dbReference type="CDD" id="cd11645">
    <property type="entry name" value="Precorrin_2_C20_MT"/>
    <property type="match status" value="1"/>
</dbReference>
<dbReference type="InterPro" id="IPR000878">
    <property type="entry name" value="4pyrrol_Mease"/>
</dbReference>
<evidence type="ECO:0000313" key="6">
    <source>
        <dbReference type="Proteomes" id="UP000011688"/>
    </source>
</evidence>